<evidence type="ECO:0000256" key="3">
    <source>
        <dbReference type="ARBA" id="ARBA00023013"/>
    </source>
</evidence>
<evidence type="ECO:0000313" key="7">
    <source>
        <dbReference type="EMBL" id="KAL3722408.1"/>
    </source>
</evidence>
<feature type="compositionally biased region" description="Low complexity" evidence="5">
    <location>
        <begin position="45"/>
        <end position="57"/>
    </location>
</feature>
<comment type="similarity">
    <text evidence="2">Belongs to the CDI family. ICK/KRP subfamily.</text>
</comment>
<dbReference type="EMBL" id="JBJKBG010000009">
    <property type="protein sequence ID" value="KAL3722408.1"/>
    <property type="molecule type" value="Genomic_DNA"/>
</dbReference>
<dbReference type="InterPro" id="IPR044275">
    <property type="entry name" value="KRP"/>
</dbReference>
<sequence>MADLVIKYERIATEPAPPTPCKSTSKRAMSLVASEEPPGPPPSAPAVATGPPISASPEGPPPPGRGGRPSCCRCGQLPSAVKSRGNSNKRKRSSGSEAENLKIESEDKTCADGNLSRETPASLDARRRQPETQPPPAPGADAAKVKSTRAAEIEAYLSAAEREQQRRFAERYNYDVVNDAPLEGRYEWIPLNVGAVEETLK</sequence>
<dbReference type="AlphaFoldDB" id="A0ABD3J9P5"/>
<keyword evidence="8" id="KW-1185">Reference proteome</keyword>
<evidence type="ECO:0000256" key="2">
    <source>
        <dbReference type="ARBA" id="ARBA00010274"/>
    </source>
</evidence>
<proteinExistence type="inferred from homology"/>
<keyword evidence="3" id="KW-0649">Protein kinase inhibitor</keyword>
<name>A0ABD3J9P5_EUCGL</name>
<comment type="caution">
    <text evidence="7">The sequence shown here is derived from an EMBL/GenBank/DDBJ whole genome shotgun (WGS) entry which is preliminary data.</text>
</comment>
<evidence type="ECO:0000256" key="1">
    <source>
        <dbReference type="ARBA" id="ARBA00004642"/>
    </source>
</evidence>
<keyword evidence="4" id="KW-0131">Cell cycle</keyword>
<dbReference type="Gene3D" id="4.10.365.10">
    <property type="entry name" value="p27"/>
    <property type="match status" value="1"/>
</dbReference>
<feature type="compositionally biased region" description="Basic and acidic residues" evidence="5">
    <location>
        <begin position="99"/>
        <end position="110"/>
    </location>
</feature>
<feature type="compositionally biased region" description="Basic and acidic residues" evidence="5">
    <location>
        <begin position="1"/>
        <end position="12"/>
    </location>
</feature>
<gene>
    <name evidence="7" type="ORF">ACJRO7_034735</name>
</gene>
<comment type="subcellular location">
    <subcellularLocation>
        <location evidence="1">Nucleus</location>
        <location evidence="1">Nucleoplasm</location>
    </subcellularLocation>
</comment>
<protein>
    <recommendedName>
        <fullName evidence="6">Cyclin-dependent kinase inhibitor domain-containing protein</fullName>
    </recommendedName>
</protein>
<dbReference type="GO" id="GO:0005654">
    <property type="term" value="C:nucleoplasm"/>
    <property type="evidence" value="ECO:0007669"/>
    <property type="project" value="UniProtKB-SubCell"/>
</dbReference>
<dbReference type="Pfam" id="PF02234">
    <property type="entry name" value="CDI"/>
    <property type="match status" value="1"/>
</dbReference>
<feature type="domain" description="Cyclin-dependent kinase inhibitor" evidence="6">
    <location>
        <begin position="150"/>
        <end position="189"/>
    </location>
</feature>
<dbReference type="PANTHER" id="PTHR46776">
    <property type="entry name" value="CYCLIN-DEPENDENT KINASE INHIBITOR 4-RELATED"/>
    <property type="match status" value="1"/>
</dbReference>
<evidence type="ECO:0000256" key="5">
    <source>
        <dbReference type="SAM" id="MobiDB-lite"/>
    </source>
</evidence>
<dbReference type="InterPro" id="IPR003175">
    <property type="entry name" value="CDI_dom"/>
</dbReference>
<evidence type="ECO:0000256" key="4">
    <source>
        <dbReference type="ARBA" id="ARBA00023306"/>
    </source>
</evidence>
<dbReference type="GO" id="GO:0004860">
    <property type="term" value="F:protein kinase inhibitor activity"/>
    <property type="evidence" value="ECO:0007669"/>
    <property type="project" value="UniProtKB-KW"/>
</dbReference>
<reference evidence="7 8" key="1">
    <citation type="submission" date="2024-11" db="EMBL/GenBank/DDBJ databases">
        <title>Chromosome-level genome assembly of Eucalyptus globulus Labill. provides insights into its genome evolution.</title>
        <authorList>
            <person name="Li X."/>
        </authorList>
    </citation>
    <scope>NUCLEOTIDE SEQUENCE [LARGE SCALE GENOMIC DNA]</scope>
    <source>
        <strain evidence="7">CL2024</strain>
        <tissue evidence="7">Fresh tender leaves</tissue>
    </source>
</reference>
<evidence type="ECO:0000259" key="6">
    <source>
        <dbReference type="Pfam" id="PF02234"/>
    </source>
</evidence>
<dbReference type="InterPro" id="IPR044898">
    <property type="entry name" value="CDI_dom_sf"/>
</dbReference>
<organism evidence="7 8">
    <name type="scientific">Eucalyptus globulus</name>
    <name type="common">Tasmanian blue gum</name>
    <dbReference type="NCBI Taxonomy" id="34317"/>
    <lineage>
        <taxon>Eukaryota</taxon>
        <taxon>Viridiplantae</taxon>
        <taxon>Streptophyta</taxon>
        <taxon>Embryophyta</taxon>
        <taxon>Tracheophyta</taxon>
        <taxon>Spermatophyta</taxon>
        <taxon>Magnoliopsida</taxon>
        <taxon>eudicotyledons</taxon>
        <taxon>Gunneridae</taxon>
        <taxon>Pentapetalae</taxon>
        <taxon>rosids</taxon>
        <taxon>malvids</taxon>
        <taxon>Myrtales</taxon>
        <taxon>Myrtaceae</taxon>
        <taxon>Myrtoideae</taxon>
        <taxon>Eucalypteae</taxon>
        <taxon>Eucalyptus</taxon>
    </lineage>
</organism>
<evidence type="ECO:0000313" key="8">
    <source>
        <dbReference type="Proteomes" id="UP001634007"/>
    </source>
</evidence>
<accession>A0ABD3J9P5</accession>
<dbReference type="Proteomes" id="UP001634007">
    <property type="component" value="Unassembled WGS sequence"/>
</dbReference>
<feature type="region of interest" description="Disordered" evidence="5">
    <location>
        <begin position="1"/>
        <end position="147"/>
    </location>
</feature>